<dbReference type="PANTHER" id="PTHR30136:SF8">
    <property type="entry name" value="TRANSCRIPTIONAL REGULATORY PROTEIN"/>
    <property type="match status" value="1"/>
</dbReference>
<dbReference type="SUPFAM" id="SSF46785">
    <property type="entry name" value="Winged helix' DNA-binding domain"/>
    <property type="match status" value="1"/>
</dbReference>
<dbReference type="InterPro" id="IPR036390">
    <property type="entry name" value="WH_DNA-bd_sf"/>
</dbReference>
<dbReference type="Gene3D" id="3.30.450.40">
    <property type="match status" value="1"/>
</dbReference>
<evidence type="ECO:0000256" key="1">
    <source>
        <dbReference type="ARBA" id="ARBA00023015"/>
    </source>
</evidence>
<dbReference type="AlphaFoldDB" id="A0A7V8JRC9"/>
<dbReference type="SUPFAM" id="SSF55781">
    <property type="entry name" value="GAF domain-like"/>
    <property type="match status" value="1"/>
</dbReference>
<dbReference type="GO" id="GO:0045892">
    <property type="term" value="P:negative regulation of DNA-templated transcription"/>
    <property type="evidence" value="ECO:0007669"/>
    <property type="project" value="TreeGrafter"/>
</dbReference>
<keyword evidence="2" id="KW-0238">DNA-binding</keyword>
<evidence type="ECO:0000256" key="2">
    <source>
        <dbReference type="ARBA" id="ARBA00023125"/>
    </source>
</evidence>
<evidence type="ECO:0000256" key="3">
    <source>
        <dbReference type="ARBA" id="ARBA00023163"/>
    </source>
</evidence>
<keyword evidence="1" id="KW-0805">Transcription regulation</keyword>
<dbReference type="PROSITE" id="PS51077">
    <property type="entry name" value="HTH_ICLR"/>
    <property type="match status" value="1"/>
</dbReference>
<dbReference type="InterPro" id="IPR005471">
    <property type="entry name" value="Tscrpt_reg_IclR_N"/>
</dbReference>
<gene>
    <name evidence="6" type="primary">iclR_1</name>
    <name evidence="6" type="ORF">GAK30_00764</name>
</gene>
<proteinExistence type="predicted"/>
<evidence type="ECO:0000259" key="4">
    <source>
        <dbReference type="PROSITE" id="PS51077"/>
    </source>
</evidence>
<dbReference type="InterPro" id="IPR036388">
    <property type="entry name" value="WH-like_DNA-bd_sf"/>
</dbReference>
<dbReference type="SMART" id="SM00346">
    <property type="entry name" value="HTH_ICLR"/>
    <property type="match status" value="1"/>
</dbReference>
<feature type="domain" description="IclR-ED" evidence="5">
    <location>
        <begin position="85"/>
        <end position="280"/>
    </location>
</feature>
<name>A0A7V8JRC9_9BURK</name>
<dbReference type="Proteomes" id="UP000461670">
    <property type="component" value="Unassembled WGS sequence"/>
</dbReference>
<accession>A0A7V8JRC9</accession>
<reference evidence="7" key="1">
    <citation type="journal article" date="2020" name="MBio">
        <title>Horizontal gene transfer to a defensive symbiont with a reduced genome amongst a multipartite beetle microbiome.</title>
        <authorList>
            <person name="Waterworth S.C."/>
            <person name="Florez L.V."/>
            <person name="Rees E.R."/>
            <person name="Hertweck C."/>
            <person name="Kaltenpoth M."/>
            <person name="Kwan J.C."/>
        </authorList>
    </citation>
    <scope>NUCLEOTIDE SEQUENCE [LARGE SCALE GENOMIC DNA]</scope>
</reference>
<evidence type="ECO:0000313" key="7">
    <source>
        <dbReference type="Proteomes" id="UP000461670"/>
    </source>
</evidence>
<dbReference type="PROSITE" id="PS51078">
    <property type="entry name" value="ICLR_ED"/>
    <property type="match status" value="1"/>
</dbReference>
<dbReference type="Pfam" id="PF01614">
    <property type="entry name" value="IclR_C"/>
    <property type="match status" value="1"/>
</dbReference>
<dbReference type="InterPro" id="IPR050707">
    <property type="entry name" value="HTH_MetabolicPath_Reg"/>
</dbReference>
<dbReference type="InterPro" id="IPR014757">
    <property type="entry name" value="Tscrpt_reg_IclR_C"/>
</dbReference>
<dbReference type="InterPro" id="IPR029016">
    <property type="entry name" value="GAF-like_dom_sf"/>
</dbReference>
<sequence>MSDDEFEDPAQGGVQDKAQRGIQSVEVGGQLLRALAEAGVSLALKDLAARAGLSPARAHPYLVSYGRLGLVDQDADSGRYQLGPLALQMGLISLQQSHPVQIATPALAPLAREIGQTTALSVWAAGSGPTIVRIEESPAVVFASMRHGTLFSLAETATGRLFAAHRAQEEVRAVFESARPLDAARTAPGPGEPARHGQPLSWPQFERQLGDVRTRGLSRSEGATVMGVNAMAAPVFDAAGTMVLGLTAIGPIGTFDADWEGAIAQALRRAAGELSRKLGHRR</sequence>
<evidence type="ECO:0000259" key="5">
    <source>
        <dbReference type="PROSITE" id="PS51078"/>
    </source>
</evidence>
<keyword evidence="3" id="KW-0804">Transcription</keyword>
<dbReference type="GO" id="GO:0003677">
    <property type="term" value="F:DNA binding"/>
    <property type="evidence" value="ECO:0007669"/>
    <property type="project" value="UniProtKB-KW"/>
</dbReference>
<protein>
    <submittedName>
        <fullName evidence="6">Transcriptional repressor IclR</fullName>
    </submittedName>
</protein>
<dbReference type="Gene3D" id="1.10.10.10">
    <property type="entry name" value="Winged helix-like DNA-binding domain superfamily/Winged helix DNA-binding domain"/>
    <property type="match status" value="1"/>
</dbReference>
<comment type="caution">
    <text evidence="6">The sequence shown here is derived from an EMBL/GenBank/DDBJ whole genome shotgun (WGS) entry which is preliminary data.</text>
</comment>
<feature type="domain" description="HTH iclR-type" evidence="4">
    <location>
        <begin position="22"/>
        <end position="84"/>
    </location>
</feature>
<dbReference type="PANTHER" id="PTHR30136">
    <property type="entry name" value="HELIX-TURN-HELIX TRANSCRIPTIONAL REGULATOR, ICLR FAMILY"/>
    <property type="match status" value="1"/>
</dbReference>
<organism evidence="6 7">
    <name type="scientific">Paracidovorax wautersii</name>
    <dbReference type="NCBI Taxonomy" id="1177982"/>
    <lineage>
        <taxon>Bacteria</taxon>
        <taxon>Pseudomonadati</taxon>
        <taxon>Pseudomonadota</taxon>
        <taxon>Betaproteobacteria</taxon>
        <taxon>Burkholderiales</taxon>
        <taxon>Comamonadaceae</taxon>
        <taxon>Paracidovorax</taxon>
    </lineage>
</organism>
<dbReference type="EMBL" id="WNDQ01000007">
    <property type="protein sequence ID" value="KAF1023074.1"/>
    <property type="molecule type" value="Genomic_DNA"/>
</dbReference>
<dbReference type="Pfam" id="PF09339">
    <property type="entry name" value="HTH_IclR"/>
    <property type="match status" value="1"/>
</dbReference>
<evidence type="ECO:0000313" key="6">
    <source>
        <dbReference type="EMBL" id="KAF1023074.1"/>
    </source>
</evidence>
<dbReference type="GO" id="GO:0003700">
    <property type="term" value="F:DNA-binding transcription factor activity"/>
    <property type="evidence" value="ECO:0007669"/>
    <property type="project" value="TreeGrafter"/>
</dbReference>